<dbReference type="Proteomes" id="UP000261166">
    <property type="component" value="Unassembled WGS sequence"/>
</dbReference>
<dbReference type="EMBL" id="QVLU01000010">
    <property type="protein sequence ID" value="RGE71477.1"/>
    <property type="molecule type" value="Genomic_DNA"/>
</dbReference>
<name>A0A3E3IWM5_9FIRM</name>
<organism evidence="1 2">
    <name type="scientific">Eisenbergiella massiliensis</name>
    <dbReference type="NCBI Taxonomy" id="1720294"/>
    <lineage>
        <taxon>Bacteria</taxon>
        <taxon>Bacillati</taxon>
        <taxon>Bacillota</taxon>
        <taxon>Clostridia</taxon>
        <taxon>Lachnospirales</taxon>
        <taxon>Lachnospiraceae</taxon>
        <taxon>Eisenbergiella</taxon>
    </lineage>
</organism>
<accession>A0A3E3IWM5</accession>
<evidence type="ECO:0000313" key="2">
    <source>
        <dbReference type="Proteomes" id="UP000261166"/>
    </source>
</evidence>
<evidence type="ECO:0000313" key="1">
    <source>
        <dbReference type="EMBL" id="RGE71477.1"/>
    </source>
</evidence>
<dbReference type="GO" id="GO:0005975">
    <property type="term" value="P:carbohydrate metabolic process"/>
    <property type="evidence" value="ECO:0007669"/>
    <property type="project" value="InterPro"/>
</dbReference>
<dbReference type="Gene3D" id="1.50.10.10">
    <property type="match status" value="1"/>
</dbReference>
<comment type="caution">
    <text evidence="1">The sequence shown here is derived from an EMBL/GenBank/DDBJ whole genome shotgun (WGS) entry which is preliminary data.</text>
</comment>
<dbReference type="InterPro" id="IPR012341">
    <property type="entry name" value="6hp_glycosidase-like_sf"/>
</dbReference>
<gene>
    <name evidence="1" type="ORF">DWY69_12805</name>
</gene>
<dbReference type="InterPro" id="IPR008928">
    <property type="entry name" value="6-hairpin_glycosidase_sf"/>
</dbReference>
<protein>
    <recommendedName>
        <fullName evidence="3">Alpha-L-rhamnosidase six-hairpin glycosidase domain-containing protein</fullName>
    </recommendedName>
</protein>
<proteinExistence type="predicted"/>
<dbReference type="OrthoDB" id="9759959at2"/>
<dbReference type="AlphaFoldDB" id="A0A3E3IWM5"/>
<evidence type="ECO:0008006" key="3">
    <source>
        <dbReference type="Google" id="ProtNLM"/>
    </source>
</evidence>
<dbReference type="RefSeq" id="WP_025491595.1">
    <property type="nucleotide sequence ID" value="NZ_JBKVAZ010000017.1"/>
</dbReference>
<sequence length="453" mass="51326">MTDCGYGTLEFSSSLLKLDEGFKWARQQALSYVHNGEDAVGLWYEAALPSRNAFCMRDTAHHASGAAALGLAAHTKNMLYQFAKSISEERDWCGYWEITKDGLPCPEDYISDSDFWYNFPGSFEIIIACWQEYLRTGDTDYITDPVFNRFYELTCTRFVEQWDKDGDGLLEHYPEYGRRGLASYNECDTAILTAGDMLACQWAAYGAYGEILLRQGKKEQASIYQDRQKLLKQKYLTEWFDKGKDGFYGAILADGSFYKEYYKEGNFLPVYYGILNKEEALKKAYAQIRKNPPENVEGMSYMPQIFYTCGDEAGGLDLLIETGNPQLERREYPEVSFAYVGSVAGCVMGIKTKEGMVITKSGIPEGERARMRKLPIFDGTIDVSHEGKCKTVLKNETNKTLEWEAVFSGNCREALLDEKPISFENETDEAGAPVCIVYAKAEPTQESCIRVVR</sequence>
<reference evidence="1 2" key="1">
    <citation type="submission" date="2018-08" db="EMBL/GenBank/DDBJ databases">
        <title>A genome reference for cultivated species of the human gut microbiota.</title>
        <authorList>
            <person name="Zou Y."/>
            <person name="Xue W."/>
            <person name="Luo G."/>
        </authorList>
    </citation>
    <scope>NUCLEOTIDE SEQUENCE [LARGE SCALE GENOMIC DNA]</scope>
    <source>
        <strain evidence="1 2">AF26-4BH</strain>
    </source>
</reference>
<dbReference type="SUPFAM" id="SSF48208">
    <property type="entry name" value="Six-hairpin glycosidases"/>
    <property type="match status" value="1"/>
</dbReference>